<proteinExistence type="predicted"/>
<keyword evidence="2" id="KW-0574">Periplasm</keyword>
<gene>
    <name evidence="5" type="primary">hdeA</name>
    <name evidence="5" type="ORF">LMG29739_00088</name>
</gene>
<evidence type="ECO:0000256" key="3">
    <source>
        <dbReference type="ARBA" id="ARBA00023186"/>
    </source>
</evidence>
<dbReference type="InterPro" id="IPR038303">
    <property type="entry name" value="HdeA/HdeB_sf"/>
</dbReference>
<evidence type="ECO:0000256" key="1">
    <source>
        <dbReference type="ARBA" id="ARBA00022729"/>
    </source>
</evidence>
<dbReference type="SUPFAM" id="SSF47752">
    <property type="entry name" value="Protein HNS-dependent expression A, HdeA"/>
    <property type="match status" value="1"/>
</dbReference>
<dbReference type="RefSeq" id="WP_175108769.1">
    <property type="nucleotide sequence ID" value="NZ_CADIKF010000001.1"/>
</dbReference>
<keyword evidence="6" id="KW-1185">Reference proteome</keyword>
<sequence>MNRKAIVACLLGAVAAMPAFAQNAQKTNPTKMKCEDFIAVDEAYRPAVVYYLAGVDRLGVTETDTMTVDTATPVAALVAECQKTPKASLHTKVRQMYKSGQLKLFEHH</sequence>
<protein>
    <submittedName>
        <fullName evidence="5">Acid stress chaperone HdeA</fullName>
    </submittedName>
</protein>
<evidence type="ECO:0000313" key="6">
    <source>
        <dbReference type="Proteomes" id="UP000494329"/>
    </source>
</evidence>
<reference evidence="5 6" key="1">
    <citation type="submission" date="2020-04" db="EMBL/GenBank/DDBJ databases">
        <authorList>
            <person name="De Canck E."/>
        </authorList>
    </citation>
    <scope>NUCLEOTIDE SEQUENCE [LARGE SCALE GENOMIC DNA]</scope>
    <source>
        <strain evidence="5 6">LMG 29739</strain>
    </source>
</reference>
<evidence type="ECO:0000256" key="4">
    <source>
        <dbReference type="SAM" id="SignalP"/>
    </source>
</evidence>
<evidence type="ECO:0000256" key="2">
    <source>
        <dbReference type="ARBA" id="ARBA00022764"/>
    </source>
</evidence>
<keyword evidence="3" id="KW-0143">Chaperone</keyword>
<evidence type="ECO:0000313" key="5">
    <source>
        <dbReference type="EMBL" id="CAB3746047.1"/>
    </source>
</evidence>
<dbReference type="AlphaFoldDB" id="A0A6J5CXZ2"/>
<dbReference type="InterPro" id="IPR036831">
    <property type="entry name" value="HdeA_sf"/>
</dbReference>
<dbReference type="EMBL" id="CADIKF010000001">
    <property type="protein sequence ID" value="CAB3746047.1"/>
    <property type="molecule type" value="Genomic_DNA"/>
</dbReference>
<dbReference type="InterPro" id="IPR010486">
    <property type="entry name" value="HNS-dep_expression_A/B"/>
</dbReference>
<dbReference type="GO" id="GO:0071468">
    <property type="term" value="P:cellular response to acidic pH"/>
    <property type="evidence" value="ECO:0007669"/>
    <property type="project" value="InterPro"/>
</dbReference>
<dbReference type="Proteomes" id="UP000494329">
    <property type="component" value="Unassembled WGS sequence"/>
</dbReference>
<dbReference type="Pfam" id="PF06411">
    <property type="entry name" value="HdeA"/>
    <property type="match status" value="1"/>
</dbReference>
<name>A0A6J5CXZ2_9BURK</name>
<dbReference type="Gene3D" id="1.10.890.10">
    <property type="entry name" value="HNS-dependent expression A"/>
    <property type="match status" value="1"/>
</dbReference>
<feature type="signal peptide" evidence="4">
    <location>
        <begin position="1"/>
        <end position="21"/>
    </location>
</feature>
<feature type="chain" id="PRO_5026848732" evidence="4">
    <location>
        <begin position="22"/>
        <end position="108"/>
    </location>
</feature>
<organism evidence="5 6">
    <name type="scientific">Paraburkholderia solisilvae</name>
    <dbReference type="NCBI Taxonomy" id="624376"/>
    <lineage>
        <taxon>Bacteria</taxon>
        <taxon>Pseudomonadati</taxon>
        <taxon>Pseudomonadota</taxon>
        <taxon>Betaproteobacteria</taxon>
        <taxon>Burkholderiales</taxon>
        <taxon>Burkholderiaceae</taxon>
        <taxon>Paraburkholderia</taxon>
    </lineage>
</organism>
<keyword evidence="1 4" id="KW-0732">Signal</keyword>
<accession>A0A6J5CXZ2</accession>
<dbReference type="GO" id="GO:0030288">
    <property type="term" value="C:outer membrane-bounded periplasmic space"/>
    <property type="evidence" value="ECO:0007669"/>
    <property type="project" value="InterPro"/>
</dbReference>